<protein>
    <recommendedName>
        <fullName evidence="3">DUF4468 domain-containing protein</fullName>
    </recommendedName>
</protein>
<sequence>MKTIFYTFLFGLFQLNCVAQKNKNTTHKTKTLQEIECTDNDCSGTYAGPEFIDQQDIAHQFSNAMSAAVGDQLKELYSKNKYKKVSFSAIQMSTKGMGSGQVVYTLFIPFISVNSKCEAYTSFDHVGGWNHKPSLNTRKKELEHVTMKGHHLEISSIQKTPEGLQEYWIQWKNKNTQSACN</sequence>
<dbReference type="GeneID" id="78061685"/>
<dbReference type="AlphaFoldDB" id="A0AAU8RHN3"/>
<dbReference type="RefSeq" id="WP_029446234.1">
    <property type="nucleotide sequence ID" value="NZ_CP009976.1"/>
</dbReference>
<gene>
    <name evidence="1" type="ORF">M666_13150</name>
</gene>
<accession>A0AAU8RHN3</accession>
<dbReference type="EMBL" id="CP009976">
    <property type="protein sequence ID" value="AIZ42442.1"/>
    <property type="molecule type" value="Genomic_DNA"/>
</dbReference>
<evidence type="ECO:0000313" key="1">
    <source>
        <dbReference type="EMBL" id="AIZ42442.1"/>
    </source>
</evidence>
<proteinExistence type="predicted"/>
<dbReference type="KEGG" id="cbat:M666_13150"/>
<name>A0AAU8RHN3_9FLAO</name>
<organism evidence="1 2">
    <name type="scientific">Cellulophaga baltica 18</name>
    <dbReference type="NCBI Taxonomy" id="1348584"/>
    <lineage>
        <taxon>Bacteria</taxon>
        <taxon>Pseudomonadati</taxon>
        <taxon>Bacteroidota</taxon>
        <taxon>Flavobacteriia</taxon>
        <taxon>Flavobacteriales</taxon>
        <taxon>Flavobacteriaceae</taxon>
        <taxon>Cellulophaga</taxon>
    </lineage>
</organism>
<evidence type="ECO:0000313" key="2">
    <source>
        <dbReference type="Proteomes" id="UP000030786"/>
    </source>
</evidence>
<reference evidence="1 2" key="1">
    <citation type="journal article" date="2014" name="Environ. Microbiol.">
        <title>Contrasting genomic patterns and infection strategies of two co-existing Bacteroidetes podovirus genera.</title>
        <authorList>
            <person name="Holmfeldt K."/>
            <person name="Howard-Varona C."/>
            <person name="Solonenko N."/>
            <person name="Sullivan M.B."/>
        </authorList>
    </citation>
    <scope>NUCLEOTIDE SEQUENCE [LARGE SCALE GENOMIC DNA]</scope>
    <source>
        <strain evidence="1 2">18</strain>
    </source>
</reference>
<dbReference type="Proteomes" id="UP000030786">
    <property type="component" value="Chromosome"/>
</dbReference>
<evidence type="ECO:0008006" key="3">
    <source>
        <dbReference type="Google" id="ProtNLM"/>
    </source>
</evidence>